<organism evidence="3 4">
    <name type="scientific">Mangrovactinospora gilvigrisea</name>
    <dbReference type="NCBI Taxonomy" id="1428644"/>
    <lineage>
        <taxon>Bacteria</taxon>
        <taxon>Bacillati</taxon>
        <taxon>Actinomycetota</taxon>
        <taxon>Actinomycetes</taxon>
        <taxon>Kitasatosporales</taxon>
        <taxon>Streptomycetaceae</taxon>
        <taxon>Mangrovactinospora</taxon>
    </lineage>
</organism>
<dbReference type="RefSeq" id="WP_071655215.1">
    <property type="nucleotide sequence ID" value="NZ_MLCF01000011.1"/>
</dbReference>
<evidence type="ECO:0000256" key="2">
    <source>
        <dbReference type="SAM" id="Phobius"/>
    </source>
</evidence>
<comment type="caution">
    <text evidence="3">The sequence shown here is derived from an EMBL/GenBank/DDBJ whole genome shotgun (WGS) entry which is preliminary data.</text>
</comment>
<dbReference type="AlphaFoldDB" id="A0A1J7CGU3"/>
<keyword evidence="2" id="KW-0472">Membrane</keyword>
<dbReference type="EMBL" id="MLCF01000011">
    <property type="protein sequence ID" value="OIV38882.1"/>
    <property type="molecule type" value="Genomic_DNA"/>
</dbReference>
<protein>
    <submittedName>
        <fullName evidence="3">Uncharacterized protein</fullName>
    </submittedName>
</protein>
<feature type="region of interest" description="Disordered" evidence="1">
    <location>
        <begin position="245"/>
        <end position="278"/>
    </location>
</feature>
<dbReference type="STRING" id="1428644.BIV57_03875"/>
<keyword evidence="4" id="KW-1185">Reference proteome</keyword>
<name>A0A1J7CGU3_9ACTN</name>
<keyword evidence="2" id="KW-1133">Transmembrane helix</keyword>
<proteinExistence type="predicted"/>
<accession>A0A1J7CGU3</accession>
<feature type="transmembrane region" description="Helical" evidence="2">
    <location>
        <begin position="152"/>
        <end position="172"/>
    </location>
</feature>
<feature type="transmembrane region" description="Helical" evidence="2">
    <location>
        <begin position="61"/>
        <end position="86"/>
    </location>
</feature>
<keyword evidence="2" id="KW-0812">Transmembrane</keyword>
<reference evidence="3 4" key="1">
    <citation type="submission" date="2016-10" db="EMBL/GenBank/DDBJ databases">
        <title>Genome sequence of Streptomyces gilvigriseus MUSC 26.</title>
        <authorList>
            <person name="Lee L.-H."/>
            <person name="Ser H.-L."/>
        </authorList>
    </citation>
    <scope>NUCLEOTIDE SEQUENCE [LARGE SCALE GENOMIC DNA]</scope>
    <source>
        <strain evidence="3 4">MUSC 26</strain>
    </source>
</reference>
<dbReference type="OrthoDB" id="3291473at2"/>
<evidence type="ECO:0000256" key="1">
    <source>
        <dbReference type="SAM" id="MobiDB-lite"/>
    </source>
</evidence>
<feature type="transmembrane region" description="Helical" evidence="2">
    <location>
        <begin position="20"/>
        <end position="41"/>
    </location>
</feature>
<sequence>MEMKLDESVRLRTLLRLWAVAALTGLAVTLVGALVTLINYISDESGGGSYGYDGYSSGDPGSGLVQGLLVSYGIGLIVFLAVLLLYRLDEPISEWKTLLDGRSAAADSAYAAIWGTLAHRRVPVSAVPSRIRSDIIGREIVNNRLVVSSGRYSAFVSVFAYGTGLYVGWTMWRSRRGAVLIGVFLKDLLGALVGRSDTVRQMLRTERARAMREAVHSATREGVETVVNGLEVSIASAFGQELPVQDLSAPTQPAQPLPPMPLPPQPPAPPVPPTGSGS</sequence>
<evidence type="ECO:0000313" key="4">
    <source>
        <dbReference type="Proteomes" id="UP000243342"/>
    </source>
</evidence>
<feature type="compositionally biased region" description="Pro residues" evidence="1">
    <location>
        <begin position="253"/>
        <end position="278"/>
    </location>
</feature>
<gene>
    <name evidence="3" type="ORF">BIV57_03875</name>
</gene>
<evidence type="ECO:0000313" key="3">
    <source>
        <dbReference type="EMBL" id="OIV38882.1"/>
    </source>
</evidence>
<dbReference type="Proteomes" id="UP000243342">
    <property type="component" value="Unassembled WGS sequence"/>
</dbReference>